<evidence type="ECO:0000313" key="3">
    <source>
        <dbReference type="WBParaSite" id="SPAL_0000665800.1"/>
    </source>
</evidence>
<name>A0A0N5BL56_STREA</name>
<dbReference type="Proteomes" id="UP000046392">
    <property type="component" value="Unplaced"/>
</dbReference>
<reference evidence="3" key="1">
    <citation type="submission" date="2017-02" db="UniProtKB">
        <authorList>
            <consortium name="WormBaseParasite"/>
        </authorList>
    </citation>
    <scope>IDENTIFICATION</scope>
</reference>
<feature type="signal peptide" evidence="1">
    <location>
        <begin position="1"/>
        <end position="16"/>
    </location>
</feature>
<feature type="chain" id="PRO_5005894680" evidence="1">
    <location>
        <begin position="17"/>
        <end position="170"/>
    </location>
</feature>
<dbReference type="PANTHER" id="PTHR35017:SF3">
    <property type="entry name" value="SHKT DOMAIN-CONTAINING PROTEIN"/>
    <property type="match status" value="1"/>
</dbReference>
<evidence type="ECO:0000256" key="1">
    <source>
        <dbReference type="SAM" id="SignalP"/>
    </source>
</evidence>
<proteinExistence type="predicted"/>
<accession>A0A0N5BL56</accession>
<dbReference type="PANTHER" id="PTHR35017">
    <property type="entry name" value="PROTEIN CBG16223-RELATED"/>
    <property type="match status" value="1"/>
</dbReference>
<organism evidence="2 3">
    <name type="scientific">Strongyloides papillosus</name>
    <name type="common">Intestinal threadworm</name>
    <dbReference type="NCBI Taxonomy" id="174720"/>
    <lineage>
        <taxon>Eukaryota</taxon>
        <taxon>Metazoa</taxon>
        <taxon>Ecdysozoa</taxon>
        <taxon>Nematoda</taxon>
        <taxon>Chromadorea</taxon>
        <taxon>Rhabditida</taxon>
        <taxon>Tylenchina</taxon>
        <taxon>Panagrolaimomorpha</taxon>
        <taxon>Strongyloidoidea</taxon>
        <taxon>Strongyloididae</taxon>
        <taxon>Strongyloides</taxon>
    </lineage>
</organism>
<keyword evidence="1" id="KW-0732">Signal</keyword>
<keyword evidence="2" id="KW-1185">Reference proteome</keyword>
<protein>
    <submittedName>
        <fullName evidence="3">ShKT domain-containing protein</fullName>
    </submittedName>
</protein>
<dbReference type="WBParaSite" id="SPAL_0000665800.1">
    <property type="protein sequence ID" value="SPAL_0000665800.1"/>
    <property type="gene ID" value="SPAL_0000665800"/>
</dbReference>
<dbReference type="AlphaFoldDB" id="A0A0N5BL56"/>
<evidence type="ECO:0000313" key="2">
    <source>
        <dbReference type="Proteomes" id="UP000046392"/>
    </source>
</evidence>
<sequence>MFKIYLLILLINKINSDLTSLPPCCRDMLGAFTCTRMLKNNKKVFVDKCNSNIEFRILQCCSTCTKDEDSLPYDLIVPKLIQESSCKDRYSKEYCEKFIKKSKDDYTEGYCSENNLAVTFRTCRKSCGYCGDNSTIEYRYDKAMETCSNQRLYNINFKNRKMKRNLKRDA</sequence>